<proteinExistence type="predicted"/>
<accession>A0A9D1T4X0</accession>
<organism evidence="1 2">
    <name type="scientific">Candidatus Faeciplasma avium</name>
    <dbReference type="NCBI Taxonomy" id="2840798"/>
    <lineage>
        <taxon>Bacteria</taxon>
        <taxon>Bacillati</taxon>
        <taxon>Bacillota</taxon>
        <taxon>Clostridia</taxon>
        <taxon>Eubacteriales</taxon>
        <taxon>Oscillospiraceae</taxon>
        <taxon>Oscillospiraceae incertae sedis</taxon>
        <taxon>Candidatus Faeciplasma</taxon>
    </lineage>
</organism>
<reference evidence="1" key="1">
    <citation type="submission" date="2020-10" db="EMBL/GenBank/DDBJ databases">
        <authorList>
            <person name="Gilroy R."/>
        </authorList>
    </citation>
    <scope>NUCLEOTIDE SEQUENCE</scope>
    <source>
        <strain evidence="1">1370</strain>
    </source>
</reference>
<dbReference type="AlphaFoldDB" id="A0A9D1T4X0"/>
<gene>
    <name evidence="1" type="ORF">IAD28_03925</name>
</gene>
<evidence type="ECO:0000313" key="2">
    <source>
        <dbReference type="Proteomes" id="UP000823960"/>
    </source>
</evidence>
<evidence type="ECO:0000313" key="1">
    <source>
        <dbReference type="EMBL" id="HIV10828.1"/>
    </source>
</evidence>
<reference evidence="1" key="2">
    <citation type="journal article" date="2021" name="PeerJ">
        <title>Extensive microbial diversity within the chicken gut microbiome revealed by metagenomics and culture.</title>
        <authorList>
            <person name="Gilroy R."/>
            <person name="Ravi A."/>
            <person name="Getino M."/>
            <person name="Pursley I."/>
            <person name="Horton D.L."/>
            <person name="Alikhan N.F."/>
            <person name="Baker D."/>
            <person name="Gharbi K."/>
            <person name="Hall N."/>
            <person name="Watson M."/>
            <person name="Adriaenssens E.M."/>
            <person name="Foster-Nyarko E."/>
            <person name="Jarju S."/>
            <person name="Secka A."/>
            <person name="Antonio M."/>
            <person name="Oren A."/>
            <person name="Chaudhuri R.R."/>
            <person name="La Ragione R."/>
            <person name="Hildebrand F."/>
            <person name="Pallen M.J."/>
        </authorList>
    </citation>
    <scope>NUCLEOTIDE SEQUENCE</scope>
    <source>
        <strain evidence="1">1370</strain>
    </source>
</reference>
<name>A0A9D1T4X0_9FIRM</name>
<comment type="caution">
    <text evidence="1">The sequence shown here is derived from an EMBL/GenBank/DDBJ whole genome shotgun (WGS) entry which is preliminary data.</text>
</comment>
<protein>
    <submittedName>
        <fullName evidence="1">Uncharacterized protein</fullName>
    </submittedName>
</protein>
<dbReference type="Proteomes" id="UP000823960">
    <property type="component" value="Unassembled WGS sequence"/>
</dbReference>
<sequence length="128" mass="14387">MKKLVSVLSILFLAAIVFFTLMGERLFYSTKPTVEIDRPIRIGDRVFLPKTAVFKEEDGEYIYTVTVRQGFSAELLTVTRVRLLSSMEDDTGYLGEDYMIVEAEGYTNSPTVISSSRPLKDGDMVVEG</sequence>
<dbReference type="EMBL" id="DVOL01000049">
    <property type="protein sequence ID" value="HIV10828.1"/>
    <property type="molecule type" value="Genomic_DNA"/>
</dbReference>